<evidence type="ECO:0000313" key="4">
    <source>
        <dbReference type="Proteomes" id="UP000784919"/>
    </source>
</evidence>
<dbReference type="SUPFAM" id="SSF53067">
    <property type="entry name" value="Actin-like ATPase domain"/>
    <property type="match status" value="2"/>
</dbReference>
<evidence type="ECO:0000313" key="3">
    <source>
        <dbReference type="EMBL" id="KAG5977073.1"/>
    </source>
</evidence>
<dbReference type="Pfam" id="PF00012">
    <property type="entry name" value="HSP70"/>
    <property type="match status" value="1"/>
</dbReference>
<organism evidence="3 4">
    <name type="scientific">Claviceps arundinis</name>
    <dbReference type="NCBI Taxonomy" id="1623583"/>
    <lineage>
        <taxon>Eukaryota</taxon>
        <taxon>Fungi</taxon>
        <taxon>Dikarya</taxon>
        <taxon>Ascomycota</taxon>
        <taxon>Pezizomycotina</taxon>
        <taxon>Sordariomycetes</taxon>
        <taxon>Hypocreomycetidae</taxon>
        <taxon>Hypocreales</taxon>
        <taxon>Clavicipitaceae</taxon>
        <taxon>Claviceps</taxon>
    </lineage>
</organism>
<sequence length="578" mass="64380">MADPRRETNLLFASREREEKLIIALDFGTTYSGVAYCFANQTDAKPIAIMKWPGNRGISAPKIPTIIEYTEEDPRGFKWGASVNKQNGGIIAIKLLLDPNQQRPLYLPAKYMEEELKSLPKRPLEIAADFIGAIYAHALEDISSSVPKAYMDMCHKEFVLSVPAVWSDAAKNATLKAAELAGIKPVTVVKEPEAAALYSIKTLAFSIKKNDVFVVCDAGGGTVDLISYEVLATAPQLKVKELVPGSGGMAGSLGLNQRFATAVEELVGDKQWSTLKMSKPWSFAEKQFDQEIKKDFSGSLEDEYFVNFPMAKLDDDESHGLESNTWKLTGLQLSRIFEPLIVDIVRMIEHQVQQVRLKRPERGVSGVFLVGGFGSSNYLMQRVKQHFHQIQVLQPDDAWAAIVKGAVLSKLPTQAAVTSTCATRHYGTQCSEIYKASRDAGEITYLDREGRTRVTTMDWFIVTGDDILRDQRFEIVLQFDFDDINGSSALTRTSSLWQCEDRIVPPHPSKAKKLDHNCTVTADLTGLPKHKFHPRRDTRGKLYYTLDITLVVTLKSAVMTFSMEVDGEEMGSAEVDYT</sequence>
<protein>
    <recommendedName>
        <fullName evidence="5">Hsp70 protein</fullName>
    </recommendedName>
</protein>
<dbReference type="OrthoDB" id="5332281at2759"/>
<keyword evidence="1" id="KW-0547">Nucleotide-binding</keyword>
<name>A0A9P7MYR4_9HYPO</name>
<evidence type="ECO:0008006" key="5">
    <source>
        <dbReference type="Google" id="ProtNLM"/>
    </source>
</evidence>
<reference evidence="3" key="1">
    <citation type="journal article" date="2020" name="bioRxiv">
        <title>Whole genome comparisons of ergot fungi reveals the divergence and evolution of species within the genus Claviceps are the result of varying mechanisms driving genome evolution and host range expansion.</title>
        <authorList>
            <person name="Wyka S.A."/>
            <person name="Mondo S.J."/>
            <person name="Liu M."/>
            <person name="Dettman J."/>
            <person name="Nalam V."/>
            <person name="Broders K.D."/>
        </authorList>
    </citation>
    <scope>NUCLEOTIDE SEQUENCE</scope>
    <source>
        <strain evidence="3">CCC 1102</strain>
    </source>
</reference>
<dbReference type="GO" id="GO:0005524">
    <property type="term" value="F:ATP binding"/>
    <property type="evidence" value="ECO:0007669"/>
    <property type="project" value="UniProtKB-KW"/>
</dbReference>
<dbReference type="InterPro" id="IPR043129">
    <property type="entry name" value="ATPase_NBD"/>
</dbReference>
<dbReference type="Proteomes" id="UP000784919">
    <property type="component" value="Unassembled WGS sequence"/>
</dbReference>
<dbReference type="PANTHER" id="PTHR14187:SF82">
    <property type="entry name" value="FAMILY CHAPERONE, PUTATIVE (AFU_ORTHOLOGUE AFUA_7G08575)-RELATED"/>
    <property type="match status" value="1"/>
</dbReference>
<dbReference type="Gene3D" id="3.30.420.40">
    <property type="match status" value="2"/>
</dbReference>
<dbReference type="InterPro" id="IPR013126">
    <property type="entry name" value="Hsp_70_fam"/>
</dbReference>
<dbReference type="CDD" id="cd10170">
    <property type="entry name" value="ASKHA_NBD_HSP70"/>
    <property type="match status" value="1"/>
</dbReference>
<comment type="caution">
    <text evidence="3">The sequence shown here is derived from an EMBL/GenBank/DDBJ whole genome shotgun (WGS) entry which is preliminary data.</text>
</comment>
<dbReference type="PANTHER" id="PTHR14187">
    <property type="entry name" value="ALPHA KINASE/ELONGATION FACTOR 2 KINASE"/>
    <property type="match status" value="1"/>
</dbReference>
<dbReference type="Gene3D" id="3.90.640.10">
    <property type="entry name" value="Actin, Chain A, domain 4"/>
    <property type="match status" value="1"/>
</dbReference>
<dbReference type="GO" id="GO:0140662">
    <property type="term" value="F:ATP-dependent protein folding chaperone"/>
    <property type="evidence" value="ECO:0007669"/>
    <property type="project" value="InterPro"/>
</dbReference>
<proteinExistence type="predicted"/>
<evidence type="ECO:0000256" key="2">
    <source>
        <dbReference type="ARBA" id="ARBA00022840"/>
    </source>
</evidence>
<dbReference type="EMBL" id="SRPS01000011">
    <property type="protein sequence ID" value="KAG5977073.1"/>
    <property type="molecule type" value="Genomic_DNA"/>
</dbReference>
<keyword evidence="2" id="KW-0067">ATP-binding</keyword>
<accession>A0A9P7MYR4</accession>
<gene>
    <name evidence="3" type="ORF">E4U56_000477</name>
</gene>
<dbReference type="AlphaFoldDB" id="A0A9P7MYR4"/>
<evidence type="ECO:0000256" key="1">
    <source>
        <dbReference type="ARBA" id="ARBA00022741"/>
    </source>
</evidence>